<keyword evidence="3 5" id="KW-0378">Hydrolase</keyword>
<accession>A0A8C4Y5E3</accession>
<dbReference type="PROSITE" id="PS50240">
    <property type="entry name" value="TRYPSIN_DOM"/>
    <property type="match status" value="1"/>
</dbReference>
<evidence type="ECO:0000256" key="2">
    <source>
        <dbReference type="ARBA" id="ARBA00022729"/>
    </source>
</evidence>
<dbReference type="CDD" id="cd00190">
    <property type="entry name" value="Tryp_SPc"/>
    <property type="match status" value="1"/>
</dbReference>
<dbReference type="GO" id="GO:0004252">
    <property type="term" value="F:serine-type endopeptidase activity"/>
    <property type="evidence" value="ECO:0007669"/>
    <property type="project" value="InterPro"/>
</dbReference>
<evidence type="ECO:0000313" key="7">
    <source>
        <dbReference type="Ensembl" id="ENSGEVP00005020379.1"/>
    </source>
</evidence>
<dbReference type="Gene3D" id="2.40.10.10">
    <property type="entry name" value="Trypsin-like serine proteases"/>
    <property type="match status" value="1"/>
</dbReference>
<dbReference type="PRINTS" id="PR00722">
    <property type="entry name" value="CHYMOTRYPSIN"/>
</dbReference>
<dbReference type="InterPro" id="IPR018114">
    <property type="entry name" value="TRYPSIN_HIS"/>
</dbReference>
<feature type="domain" description="Peptidase S1" evidence="6">
    <location>
        <begin position="77"/>
        <end position="309"/>
    </location>
</feature>
<dbReference type="InterPro" id="IPR033116">
    <property type="entry name" value="TRYPSIN_SER"/>
</dbReference>
<keyword evidence="1 5" id="KW-0645">Protease</keyword>
<evidence type="ECO:0000256" key="4">
    <source>
        <dbReference type="ARBA" id="ARBA00023157"/>
    </source>
</evidence>
<dbReference type="InterPro" id="IPR001254">
    <property type="entry name" value="Trypsin_dom"/>
</dbReference>
<dbReference type="Ensembl" id="ENSGEVT00005021399.1">
    <property type="protein sequence ID" value="ENSGEVP00005020379.1"/>
    <property type="gene ID" value="ENSGEVG00005014185.1"/>
</dbReference>
<dbReference type="InterPro" id="IPR009003">
    <property type="entry name" value="Peptidase_S1_PA"/>
</dbReference>
<evidence type="ECO:0000256" key="1">
    <source>
        <dbReference type="ARBA" id="ARBA00022670"/>
    </source>
</evidence>
<reference evidence="7" key="2">
    <citation type="submission" date="2025-09" db="UniProtKB">
        <authorList>
            <consortium name="Ensembl"/>
        </authorList>
    </citation>
    <scope>IDENTIFICATION</scope>
</reference>
<evidence type="ECO:0000313" key="8">
    <source>
        <dbReference type="Proteomes" id="UP000694390"/>
    </source>
</evidence>
<keyword evidence="8" id="KW-1185">Reference proteome</keyword>
<dbReference type="FunFam" id="2.40.10.10:FF:000024">
    <property type="entry name" value="Serine protease 53"/>
    <property type="match status" value="1"/>
</dbReference>
<dbReference type="SUPFAM" id="SSF50494">
    <property type="entry name" value="Trypsin-like serine proteases"/>
    <property type="match status" value="1"/>
</dbReference>
<dbReference type="InterPro" id="IPR043504">
    <property type="entry name" value="Peptidase_S1_PA_chymotrypsin"/>
</dbReference>
<keyword evidence="5" id="KW-0720">Serine protease</keyword>
<reference evidence="7" key="1">
    <citation type="submission" date="2025-08" db="UniProtKB">
        <authorList>
            <consortium name="Ensembl"/>
        </authorList>
    </citation>
    <scope>IDENTIFICATION</scope>
</reference>
<name>A0A8C4Y5E3_9SAUR</name>
<evidence type="ECO:0000256" key="3">
    <source>
        <dbReference type="ARBA" id="ARBA00022801"/>
    </source>
</evidence>
<dbReference type="PROSITE" id="PS00135">
    <property type="entry name" value="TRYPSIN_SER"/>
    <property type="match status" value="1"/>
</dbReference>
<gene>
    <name evidence="7" type="primary">LOC115651331</name>
</gene>
<evidence type="ECO:0000256" key="5">
    <source>
        <dbReference type="RuleBase" id="RU363034"/>
    </source>
</evidence>
<dbReference type="AlphaFoldDB" id="A0A8C4Y5E3"/>
<organism evidence="7 8">
    <name type="scientific">Gopherus evgoodei</name>
    <name type="common">Goodes thornscrub tortoise</name>
    <dbReference type="NCBI Taxonomy" id="1825980"/>
    <lineage>
        <taxon>Eukaryota</taxon>
        <taxon>Metazoa</taxon>
        <taxon>Chordata</taxon>
        <taxon>Craniata</taxon>
        <taxon>Vertebrata</taxon>
        <taxon>Euteleostomi</taxon>
        <taxon>Archelosauria</taxon>
        <taxon>Testudinata</taxon>
        <taxon>Testudines</taxon>
        <taxon>Cryptodira</taxon>
        <taxon>Durocryptodira</taxon>
        <taxon>Testudinoidea</taxon>
        <taxon>Testudinidae</taxon>
        <taxon>Gopherus</taxon>
    </lineage>
</organism>
<dbReference type="InterPro" id="IPR001314">
    <property type="entry name" value="Peptidase_S1A"/>
</dbReference>
<dbReference type="PANTHER" id="PTHR24253">
    <property type="entry name" value="TRANSMEMBRANE PROTEASE SERINE"/>
    <property type="match status" value="1"/>
</dbReference>
<evidence type="ECO:0000259" key="6">
    <source>
        <dbReference type="PROSITE" id="PS50240"/>
    </source>
</evidence>
<dbReference type="GO" id="GO:0006508">
    <property type="term" value="P:proteolysis"/>
    <property type="evidence" value="ECO:0007669"/>
    <property type="project" value="UniProtKB-KW"/>
</dbReference>
<keyword evidence="4" id="KW-1015">Disulfide bond</keyword>
<dbReference type="PANTHER" id="PTHR24253:SF119">
    <property type="entry name" value="SERINE PROTEASE 27"/>
    <property type="match status" value="1"/>
</dbReference>
<protein>
    <recommendedName>
        <fullName evidence="6">Peptidase S1 domain-containing protein</fullName>
    </recommendedName>
</protein>
<dbReference type="Pfam" id="PF00089">
    <property type="entry name" value="Trypsin"/>
    <property type="match status" value="1"/>
</dbReference>
<dbReference type="PROSITE" id="PS00134">
    <property type="entry name" value="TRYPSIN_HIS"/>
    <property type="match status" value="1"/>
</dbReference>
<dbReference type="OrthoDB" id="93664at2759"/>
<dbReference type="SMART" id="SM00020">
    <property type="entry name" value="Tryp_SPc"/>
    <property type="match status" value="1"/>
</dbReference>
<dbReference type="GeneTree" id="ENSGT00940000162015"/>
<proteinExistence type="predicted"/>
<keyword evidence="2" id="KW-0732">Signal</keyword>
<dbReference type="Proteomes" id="UP000694390">
    <property type="component" value="Unassembled WGS sequence"/>
</dbReference>
<sequence>MASGLHYELCNPQCKSGVTPLASLCLSVSGSRHSALLEARGWSIQPITAPPTPHPSRFQLPPVLSTVCGRQGPTKRIVGGSEVQDGEWPWQVSLRLNGTHHCGGSLIAPQWVLTAAHCFRKTRNPSQFSVLLGTHKQLHPSPPAVTASVGQIVPNPRYGGKVSSGDIALVQLERPVNLTNRIVPICLPDAQVQFLPETKCWVTGWGEDGKALEMLQKLEVPIIAQATCDALYRRGKRQNIQEDMLCAGYTEGGKDACQGDSGGPLVCKMGQSWVQAGVVSWGEGCAQKNRPGVYVRVTSYHGWLQETVPGLAFVQGTTNGTVHRSVGQGLCLGGCGQKGAESLDMG</sequence>